<gene>
    <name evidence="2" type="ORF">M501DRAFT_1018692</name>
</gene>
<sequence>MASTLLRTLTTTFFVIASVVNATPLKERAEPQPPTKLWAWGDNGRIDNLLVYYADGKAYVGAAPSGAEVTFQVICGQTHFAAPTWSSPLRCTPDESTSMIASNAEYYLSIKGPVADVIADFRPVDFLEPSQMSRTDYVSDGFGLYAPYVYWEPPSRQSVLFDWWVLPTAESGVWRLGWKQQTGKGENGKPVTLRAGIMEGGW</sequence>
<dbReference type="OrthoDB" id="5230873at2759"/>
<protein>
    <submittedName>
        <fullName evidence="2">Uncharacterized protein</fullName>
    </submittedName>
</protein>
<dbReference type="EMBL" id="MU006102">
    <property type="protein sequence ID" value="KAF2836814.1"/>
    <property type="molecule type" value="Genomic_DNA"/>
</dbReference>
<organism evidence="2 3">
    <name type="scientific">Patellaria atrata CBS 101060</name>
    <dbReference type="NCBI Taxonomy" id="1346257"/>
    <lineage>
        <taxon>Eukaryota</taxon>
        <taxon>Fungi</taxon>
        <taxon>Dikarya</taxon>
        <taxon>Ascomycota</taxon>
        <taxon>Pezizomycotina</taxon>
        <taxon>Dothideomycetes</taxon>
        <taxon>Dothideomycetes incertae sedis</taxon>
        <taxon>Patellariales</taxon>
        <taxon>Patellariaceae</taxon>
        <taxon>Patellaria</taxon>
    </lineage>
</organism>
<dbReference type="Proteomes" id="UP000799429">
    <property type="component" value="Unassembled WGS sequence"/>
</dbReference>
<keyword evidence="1" id="KW-0732">Signal</keyword>
<accession>A0A9P4S651</accession>
<feature type="signal peptide" evidence="1">
    <location>
        <begin position="1"/>
        <end position="22"/>
    </location>
</feature>
<evidence type="ECO:0000313" key="2">
    <source>
        <dbReference type="EMBL" id="KAF2836814.1"/>
    </source>
</evidence>
<reference evidence="2" key="1">
    <citation type="journal article" date="2020" name="Stud. Mycol.">
        <title>101 Dothideomycetes genomes: a test case for predicting lifestyles and emergence of pathogens.</title>
        <authorList>
            <person name="Haridas S."/>
            <person name="Albert R."/>
            <person name="Binder M."/>
            <person name="Bloem J."/>
            <person name="Labutti K."/>
            <person name="Salamov A."/>
            <person name="Andreopoulos B."/>
            <person name="Baker S."/>
            <person name="Barry K."/>
            <person name="Bills G."/>
            <person name="Bluhm B."/>
            <person name="Cannon C."/>
            <person name="Castanera R."/>
            <person name="Culley D."/>
            <person name="Daum C."/>
            <person name="Ezra D."/>
            <person name="Gonzalez J."/>
            <person name="Henrissat B."/>
            <person name="Kuo A."/>
            <person name="Liang C."/>
            <person name="Lipzen A."/>
            <person name="Lutzoni F."/>
            <person name="Magnuson J."/>
            <person name="Mondo S."/>
            <person name="Nolan M."/>
            <person name="Ohm R."/>
            <person name="Pangilinan J."/>
            <person name="Park H.-J."/>
            <person name="Ramirez L."/>
            <person name="Alfaro M."/>
            <person name="Sun H."/>
            <person name="Tritt A."/>
            <person name="Yoshinaga Y."/>
            <person name="Zwiers L.-H."/>
            <person name="Turgeon B."/>
            <person name="Goodwin S."/>
            <person name="Spatafora J."/>
            <person name="Crous P."/>
            <person name="Grigoriev I."/>
        </authorList>
    </citation>
    <scope>NUCLEOTIDE SEQUENCE</scope>
    <source>
        <strain evidence="2">CBS 101060</strain>
    </source>
</reference>
<comment type="caution">
    <text evidence="2">The sequence shown here is derived from an EMBL/GenBank/DDBJ whole genome shotgun (WGS) entry which is preliminary data.</text>
</comment>
<evidence type="ECO:0000313" key="3">
    <source>
        <dbReference type="Proteomes" id="UP000799429"/>
    </source>
</evidence>
<feature type="chain" id="PRO_5040265766" evidence="1">
    <location>
        <begin position="23"/>
        <end position="202"/>
    </location>
</feature>
<proteinExistence type="predicted"/>
<dbReference type="AlphaFoldDB" id="A0A9P4S651"/>
<name>A0A9P4S651_9PEZI</name>
<keyword evidence="3" id="KW-1185">Reference proteome</keyword>
<evidence type="ECO:0000256" key="1">
    <source>
        <dbReference type="SAM" id="SignalP"/>
    </source>
</evidence>